<feature type="transmembrane region" description="Helical" evidence="7">
    <location>
        <begin position="196"/>
        <end position="218"/>
    </location>
</feature>
<reference evidence="9 10" key="1">
    <citation type="submission" date="2014-09" db="EMBL/GenBank/DDBJ databases">
        <title>Alistipes sp. 627, sp. nov., a novel member of the family Rikenellaceae isolated from human faeces.</title>
        <authorList>
            <person name="Shkoporov A.N."/>
            <person name="Chaplin A.V."/>
            <person name="Motuzova O.V."/>
            <person name="Kafarskaia L.I."/>
            <person name="Khokhlova E.V."/>
            <person name="Efimov B.A."/>
        </authorList>
    </citation>
    <scope>NUCLEOTIDE SEQUENCE [LARGE SCALE GENOMIC DNA]</scope>
    <source>
        <strain evidence="9 10">627</strain>
    </source>
</reference>
<dbReference type="Proteomes" id="UP000030889">
    <property type="component" value="Unassembled WGS sequence"/>
</dbReference>
<dbReference type="PANTHER" id="PTHR34390:SF2">
    <property type="entry name" value="SUCCINATE TRANSPORTER SUBUNIT YJJP-RELATED"/>
    <property type="match status" value="1"/>
</dbReference>
<evidence type="ECO:0000256" key="1">
    <source>
        <dbReference type="ARBA" id="ARBA00004651"/>
    </source>
</evidence>
<dbReference type="PANTHER" id="PTHR34390">
    <property type="entry name" value="UPF0442 PROTEIN YJJB-RELATED"/>
    <property type="match status" value="1"/>
</dbReference>
<dbReference type="InterPro" id="IPR050539">
    <property type="entry name" value="ThrE_Dicarb/AminoAcid_Exp"/>
</dbReference>
<accession>A0ABR4YK80</accession>
<evidence type="ECO:0000256" key="3">
    <source>
        <dbReference type="ARBA" id="ARBA00022692"/>
    </source>
</evidence>
<name>A0ABR4YK80_9BACT</name>
<comment type="caution">
    <text evidence="9">The sequence shown here is derived from an EMBL/GenBank/DDBJ whole genome shotgun (WGS) entry which is preliminary data.</text>
</comment>
<feature type="domain" description="Threonine/serine exporter-like N-terminal" evidence="8">
    <location>
        <begin position="13"/>
        <end position="248"/>
    </location>
</feature>
<evidence type="ECO:0000259" key="8">
    <source>
        <dbReference type="Pfam" id="PF06738"/>
    </source>
</evidence>
<dbReference type="EMBL" id="JRGF01000003">
    <property type="protein sequence ID" value="KHE42572.1"/>
    <property type="molecule type" value="Genomic_DNA"/>
</dbReference>
<gene>
    <name evidence="9" type="ORF">LG35_02985</name>
</gene>
<keyword evidence="5 7" id="KW-0472">Membrane</keyword>
<dbReference type="Pfam" id="PF06738">
    <property type="entry name" value="ThrE"/>
    <property type="match status" value="1"/>
</dbReference>
<keyword evidence="2" id="KW-1003">Cell membrane</keyword>
<dbReference type="InterPro" id="IPR010619">
    <property type="entry name" value="ThrE-like_N"/>
</dbReference>
<dbReference type="RefSeq" id="WP_035472092.1">
    <property type="nucleotide sequence ID" value="NZ_JRGF01000003.1"/>
</dbReference>
<feature type="transmembrane region" description="Helical" evidence="7">
    <location>
        <begin position="230"/>
        <end position="252"/>
    </location>
</feature>
<evidence type="ECO:0000313" key="10">
    <source>
        <dbReference type="Proteomes" id="UP000030889"/>
    </source>
</evidence>
<comment type="similarity">
    <text evidence="6">Belongs to the ThrE exporter (TC 2.A.79) family.</text>
</comment>
<keyword evidence="3 7" id="KW-0812">Transmembrane</keyword>
<keyword evidence="4 7" id="KW-1133">Transmembrane helix</keyword>
<evidence type="ECO:0000256" key="2">
    <source>
        <dbReference type="ARBA" id="ARBA00022475"/>
    </source>
</evidence>
<proteinExistence type="inferred from homology"/>
<evidence type="ECO:0000256" key="4">
    <source>
        <dbReference type="ARBA" id="ARBA00022989"/>
    </source>
</evidence>
<keyword evidence="10" id="KW-1185">Reference proteome</keyword>
<organism evidence="9 10">
    <name type="scientific">Alistipes inops</name>
    <dbReference type="NCBI Taxonomy" id="1501391"/>
    <lineage>
        <taxon>Bacteria</taxon>
        <taxon>Pseudomonadati</taxon>
        <taxon>Bacteroidota</taxon>
        <taxon>Bacteroidia</taxon>
        <taxon>Bacteroidales</taxon>
        <taxon>Rikenellaceae</taxon>
        <taxon>Alistipes</taxon>
    </lineage>
</organism>
<protein>
    <submittedName>
        <fullName evidence="9">Membrane protein</fullName>
    </submittedName>
</protein>
<evidence type="ECO:0000256" key="7">
    <source>
        <dbReference type="SAM" id="Phobius"/>
    </source>
</evidence>
<evidence type="ECO:0000313" key="9">
    <source>
        <dbReference type="EMBL" id="KHE42572.1"/>
    </source>
</evidence>
<feature type="transmembrane region" description="Helical" evidence="7">
    <location>
        <begin position="140"/>
        <end position="158"/>
    </location>
</feature>
<feature type="transmembrane region" description="Helical" evidence="7">
    <location>
        <begin position="170"/>
        <end position="190"/>
    </location>
</feature>
<evidence type="ECO:0000256" key="5">
    <source>
        <dbReference type="ARBA" id="ARBA00023136"/>
    </source>
</evidence>
<evidence type="ECO:0000256" key="6">
    <source>
        <dbReference type="ARBA" id="ARBA00034125"/>
    </source>
</evidence>
<comment type="subcellular location">
    <subcellularLocation>
        <location evidence="1">Cell membrane</location>
        <topology evidence="1">Multi-pass membrane protein</topology>
    </subcellularLocation>
</comment>
<sequence>MRTTEELKEITAFIAEYATCLLGSGVHTSRVLRNSSRIGEAFGLRIHMTTLSKTIVLTVFDDSGTGSANTEVLSIPTLPISFEYNSELSALSWEAYDNRMPLAELRERYREIISRPKMSPRLILLLVGLANGAFCRLFGGSWGAVATVILATLLGIFIRQQMQKRHYNHFIVFMVSAFSASMFASLTLIPGWTPDIAIGTSVLFLIPGVPLINGIIDILEGHTVTGTSRLIQATLLVICIATGLAVPLLLFMKNLL</sequence>